<dbReference type="Proteomes" id="UP000249057">
    <property type="component" value="Unassembled WGS sequence"/>
</dbReference>
<dbReference type="EMBL" id="KZ825312">
    <property type="protein sequence ID" value="RAH50982.1"/>
    <property type="molecule type" value="Genomic_DNA"/>
</dbReference>
<reference evidence="1" key="1">
    <citation type="submission" date="2018-02" db="EMBL/GenBank/DDBJ databases">
        <title>The genomes of Aspergillus section Nigri reveals drivers in fungal speciation.</title>
        <authorList>
            <consortium name="DOE Joint Genome Institute"/>
            <person name="Vesth T.C."/>
            <person name="Nybo J."/>
            <person name="Theobald S."/>
            <person name="Brandl J."/>
            <person name="Frisvad J.C."/>
            <person name="Nielsen K.F."/>
            <person name="Lyhne E.K."/>
            <person name="Kogle M.E."/>
            <person name="Kuo A."/>
            <person name="Riley R."/>
            <person name="Clum A."/>
            <person name="Nolan M."/>
            <person name="Lipzen A."/>
            <person name="Salamov A."/>
            <person name="Henrissat B."/>
            <person name="Wiebenga A."/>
            <person name="De vries R.P."/>
            <person name="Grigoriev I.V."/>
            <person name="Mortensen U.H."/>
            <person name="Andersen M.R."/>
            <person name="Baker S.E."/>
        </authorList>
    </citation>
    <scope>NUCLEOTIDE SEQUENCE</scope>
    <source>
        <strain evidence="1">CBS 621.78</strain>
    </source>
</reference>
<protein>
    <submittedName>
        <fullName evidence="1">Uncharacterized protein</fullName>
    </submittedName>
</protein>
<accession>A0ACD1GP22</accession>
<gene>
    <name evidence="1" type="ORF">BO95DRAFT_458884</name>
</gene>
<sequence length="123" mass="13681">MSFHSSLHHQPAWFGSQLSHLSPGLEQLLTPQPQAPSLDSDLSLHTTPARPAKVPAGDHPYYFVEAHTTALINNKRFISHLLRLHSVLRMIGEAAASHLRVLHDFRHTIDRLGHTGLIILPAN</sequence>
<organism evidence="1 2">
    <name type="scientific">Aspergillus brunneoviolaceus CBS 621.78</name>
    <dbReference type="NCBI Taxonomy" id="1450534"/>
    <lineage>
        <taxon>Eukaryota</taxon>
        <taxon>Fungi</taxon>
        <taxon>Dikarya</taxon>
        <taxon>Ascomycota</taxon>
        <taxon>Pezizomycotina</taxon>
        <taxon>Eurotiomycetes</taxon>
        <taxon>Eurotiomycetidae</taxon>
        <taxon>Eurotiales</taxon>
        <taxon>Aspergillaceae</taxon>
        <taxon>Aspergillus</taxon>
        <taxon>Aspergillus subgen. Circumdati</taxon>
    </lineage>
</organism>
<name>A0ACD1GP22_9EURO</name>
<evidence type="ECO:0000313" key="1">
    <source>
        <dbReference type="EMBL" id="RAH50982.1"/>
    </source>
</evidence>
<keyword evidence="2" id="KW-1185">Reference proteome</keyword>
<proteinExistence type="predicted"/>
<evidence type="ECO:0000313" key="2">
    <source>
        <dbReference type="Proteomes" id="UP000249057"/>
    </source>
</evidence>